<dbReference type="NCBIfam" id="TIGR01494">
    <property type="entry name" value="ATPase_P-type"/>
    <property type="match status" value="2"/>
</dbReference>
<organism evidence="7">
    <name type="scientific">Gordonia amarae</name>
    <dbReference type="NCBI Taxonomy" id="36821"/>
    <lineage>
        <taxon>Bacteria</taxon>
        <taxon>Bacillati</taxon>
        <taxon>Actinomycetota</taxon>
        <taxon>Actinomycetes</taxon>
        <taxon>Mycobacteriales</taxon>
        <taxon>Gordoniaceae</taxon>
        <taxon>Gordonia</taxon>
    </lineage>
</organism>
<dbReference type="InterPro" id="IPR044492">
    <property type="entry name" value="P_typ_ATPase_HD_dom"/>
</dbReference>
<dbReference type="InterPro" id="IPR008250">
    <property type="entry name" value="ATPase_P-typ_transduc_dom_A_sf"/>
</dbReference>
<dbReference type="SUPFAM" id="SSF81653">
    <property type="entry name" value="Calcium ATPase, transduction domain A"/>
    <property type="match status" value="1"/>
</dbReference>
<evidence type="ECO:0000256" key="3">
    <source>
        <dbReference type="ARBA" id="ARBA00022967"/>
    </source>
</evidence>
<dbReference type="RefSeq" id="WP_005189501.1">
    <property type="nucleotide sequence ID" value="NZ_CP045804.1"/>
</dbReference>
<evidence type="ECO:0000256" key="1">
    <source>
        <dbReference type="ARBA" id="ARBA00004651"/>
    </source>
</evidence>
<protein>
    <submittedName>
        <fullName evidence="7">HAD-IC family P-type ATPase</fullName>
    </submittedName>
</protein>
<dbReference type="Pfam" id="PF00702">
    <property type="entry name" value="Hydrolase"/>
    <property type="match status" value="1"/>
</dbReference>
<dbReference type="SFLD" id="SFLDF00027">
    <property type="entry name" value="p-type_atpase"/>
    <property type="match status" value="1"/>
</dbReference>
<evidence type="ECO:0000256" key="4">
    <source>
        <dbReference type="ARBA" id="ARBA00022989"/>
    </source>
</evidence>
<keyword evidence="5" id="KW-0472">Membrane</keyword>
<evidence type="ECO:0000259" key="6">
    <source>
        <dbReference type="Pfam" id="PF00122"/>
    </source>
</evidence>
<dbReference type="PRINTS" id="PR00120">
    <property type="entry name" value="HATPASE"/>
</dbReference>
<dbReference type="Gene3D" id="3.40.1110.10">
    <property type="entry name" value="Calcium-transporting ATPase, cytoplasmic domain N"/>
    <property type="match status" value="1"/>
</dbReference>
<dbReference type="PRINTS" id="PR00119">
    <property type="entry name" value="CATATPASE"/>
</dbReference>
<proteinExistence type="predicted"/>
<dbReference type="Gene3D" id="2.70.150.10">
    <property type="entry name" value="Calcium-transporting ATPase, cytoplasmic transduction domain A"/>
    <property type="match status" value="1"/>
</dbReference>
<keyword evidence="3" id="KW-1278">Translocase</keyword>
<dbReference type="SFLD" id="SFLDG00002">
    <property type="entry name" value="C1.7:_P-type_atpase_like"/>
    <property type="match status" value="1"/>
</dbReference>
<evidence type="ECO:0000256" key="5">
    <source>
        <dbReference type="ARBA" id="ARBA00023136"/>
    </source>
</evidence>
<dbReference type="Gene3D" id="3.40.50.1000">
    <property type="entry name" value="HAD superfamily/HAD-like"/>
    <property type="match status" value="1"/>
</dbReference>
<feature type="domain" description="P-type ATPase A" evidence="6">
    <location>
        <begin position="115"/>
        <end position="206"/>
    </location>
</feature>
<dbReference type="InterPro" id="IPR059000">
    <property type="entry name" value="ATPase_P-type_domA"/>
</dbReference>
<dbReference type="AlphaFoldDB" id="A0A857KHM4"/>
<dbReference type="InterPro" id="IPR023214">
    <property type="entry name" value="HAD_sf"/>
</dbReference>
<name>A0A857KHM4_9ACTN</name>
<dbReference type="SUPFAM" id="SSF56784">
    <property type="entry name" value="HAD-like"/>
    <property type="match status" value="1"/>
</dbReference>
<dbReference type="InterPro" id="IPR018303">
    <property type="entry name" value="ATPase_P-typ_P_site"/>
</dbReference>
<evidence type="ECO:0000313" key="7">
    <source>
        <dbReference type="EMBL" id="QHN38787.1"/>
    </source>
</evidence>
<dbReference type="Gene3D" id="1.20.1110.10">
    <property type="entry name" value="Calcium-transporting ATPase, transmembrane domain"/>
    <property type="match status" value="1"/>
</dbReference>
<dbReference type="GO" id="GO:0016887">
    <property type="term" value="F:ATP hydrolysis activity"/>
    <property type="evidence" value="ECO:0007669"/>
    <property type="project" value="InterPro"/>
</dbReference>
<comment type="subcellular location">
    <subcellularLocation>
        <location evidence="1">Cell membrane</location>
        <topology evidence="1">Multi-pass membrane protein</topology>
    </subcellularLocation>
</comment>
<dbReference type="GO" id="GO:0005886">
    <property type="term" value="C:plasma membrane"/>
    <property type="evidence" value="ECO:0007669"/>
    <property type="project" value="UniProtKB-SubCell"/>
</dbReference>
<accession>A0A857KHM4</accession>
<dbReference type="InterPro" id="IPR001757">
    <property type="entry name" value="P_typ_ATPase"/>
</dbReference>
<dbReference type="InterPro" id="IPR036412">
    <property type="entry name" value="HAD-like_sf"/>
</dbReference>
<dbReference type="Pfam" id="PF00122">
    <property type="entry name" value="E1-E2_ATPase"/>
    <property type="match status" value="1"/>
</dbReference>
<dbReference type="GO" id="GO:0005524">
    <property type="term" value="F:ATP binding"/>
    <property type="evidence" value="ECO:0007669"/>
    <property type="project" value="InterPro"/>
</dbReference>
<reference evidence="7" key="1">
    <citation type="journal article" date="2021" name="Nat. Microbiol.">
        <title>Cocultivation of an ultrasmall environmental parasitic bacterium with lytic ability against bacteria associated with wastewater foams.</title>
        <authorList>
            <person name="Batinovic S."/>
            <person name="Rose J.J.A."/>
            <person name="Ratcliffe J."/>
            <person name="Seviour R.J."/>
            <person name="Petrovski S."/>
        </authorList>
    </citation>
    <scope>NUCLEOTIDE SEQUENCE</scope>
    <source>
        <strain evidence="7">CON44</strain>
    </source>
</reference>
<dbReference type="PANTHER" id="PTHR42861">
    <property type="entry name" value="CALCIUM-TRANSPORTING ATPASE"/>
    <property type="match status" value="1"/>
</dbReference>
<sequence length="831" mass="86794">MTQQQADGPGTVDNPGTFPGLSAGEVAERVAAGQVNALPDKSGRTIGEIVRANVFTRINAILGILFVIVATTGSLKNGLFALILVANSGIGIFQEVRAKKTLDALAIVGQTRPMVRRDGVAAELPPDEVVLDDIIELGSGDQVVVDGEVVAAAALEVDESLLTGEADPIHKQPGDAILSGSFVVAGSGAYRATKVGGDAYAAQLAAEASKFTLVSSELRAGIDKILKVITWLLIPAGLLTIVNQLFISDSGLKRALLGMVAALVPMVPEGLVLMTTIAFAVGVVRLGARKCLVNELPAIEGLARVNVVCADKTGTLTENGMRLGEVREVDGSGGDFTDVLAALAAHDPRPNASVAAIGEAYPDAPAWSTTAIAPFTSAKKWSGMSFADAAGTDQGNWLLGAPDVLLDPDTDIARTATEIGETGLRVLLLGTTDVPVDTKIAAGTDNPVPGTLTPRALVVLEQRVRPDARDTLEYFADQNVSVKVISGDNARSVGAVAASLGLGSVDTSVDARTLPDDQDALADVVEEGVTFGRVRPDQKRAMVKALQSRGDTVAMTGDGVNDVLALKDADIGVAMGSGSSASRSVAQIVLLDNKFATLPYVVGEGRRVIGNIERVSNLFLTKTVYAVLLAIFIGVGGVVGWLFDFESISYPFQPIHMTISNWFTIGVPAFILSLAPNNERARTGFVRRVLSQAVPNGIIVGLCTFVTFVIVNPGGAGAQLGAEDSVDLTPDQTQAATATLLTLIAVAWYVLVVVARPYTWWKVLLLSVSAGAYVLIFLIPWSQDMFLLDVSDPQKLMVGAISAAVGIVCVEVVQRILEARAAPGRQAAADR</sequence>
<evidence type="ECO:0000256" key="2">
    <source>
        <dbReference type="ARBA" id="ARBA00022692"/>
    </source>
</evidence>
<keyword evidence="4" id="KW-1133">Transmembrane helix</keyword>
<dbReference type="InterPro" id="IPR023299">
    <property type="entry name" value="ATPase_P-typ_cyto_dom_N"/>
</dbReference>
<dbReference type="InterPro" id="IPR023298">
    <property type="entry name" value="ATPase_P-typ_TM_dom_sf"/>
</dbReference>
<keyword evidence="2" id="KW-0812">Transmembrane</keyword>
<dbReference type="SUPFAM" id="SSF81665">
    <property type="entry name" value="Calcium ATPase, transmembrane domain M"/>
    <property type="match status" value="1"/>
</dbReference>
<dbReference type="PROSITE" id="PS00154">
    <property type="entry name" value="ATPASE_E1_E2"/>
    <property type="match status" value="1"/>
</dbReference>
<gene>
    <name evidence="7" type="ORF">GII30_06005</name>
</gene>
<dbReference type="SFLD" id="SFLDS00003">
    <property type="entry name" value="Haloacid_Dehalogenase"/>
    <property type="match status" value="1"/>
</dbReference>
<dbReference type="EMBL" id="CP045810">
    <property type="protein sequence ID" value="QHN38787.1"/>
    <property type="molecule type" value="Genomic_DNA"/>
</dbReference>